<comment type="caution">
    <text evidence="2">The sequence shown here is derived from an EMBL/GenBank/DDBJ whole genome shotgun (WGS) entry which is preliminary data.</text>
</comment>
<feature type="transmembrane region" description="Helical" evidence="1">
    <location>
        <begin position="104"/>
        <end position="124"/>
    </location>
</feature>
<sequence>MTNRLWAYLTLLATLAFLGSYFIVPGFNGFEPSQFPNRIEHPPVQPAGYAFSIWGLIYVWLFVAAVVGAVRRADDPDWADFRPWIALSLAIGATWLPVASVSPLLSIPVIFVMLAAALKALFSVGVTDRWLQQAPVAIYAGWLTAAAFVGLGVVMGGYGLLPPTPAALVCLVMALAVALVVQYRLHRAPEYGVTVIWALVGVIVQNTGPLNAAVAGLSILGIVAILGLRSTDTE</sequence>
<feature type="transmembrane region" description="Helical" evidence="1">
    <location>
        <begin position="136"/>
        <end position="158"/>
    </location>
</feature>
<evidence type="ECO:0000313" key="3">
    <source>
        <dbReference type="Proteomes" id="UP000541426"/>
    </source>
</evidence>
<accession>A0A7W6GTB7</accession>
<dbReference type="RefSeq" id="WP_183967219.1">
    <property type="nucleotide sequence ID" value="NZ_BAABBZ010000006.1"/>
</dbReference>
<keyword evidence="1" id="KW-0472">Membrane</keyword>
<dbReference type="PANTHER" id="PTHR33802:SF1">
    <property type="entry name" value="XK-RELATED PROTEIN"/>
    <property type="match status" value="1"/>
</dbReference>
<feature type="transmembrane region" description="Helical" evidence="1">
    <location>
        <begin position="7"/>
        <end position="27"/>
    </location>
</feature>
<feature type="transmembrane region" description="Helical" evidence="1">
    <location>
        <begin position="188"/>
        <end position="204"/>
    </location>
</feature>
<keyword evidence="1" id="KW-0812">Transmembrane</keyword>
<evidence type="ECO:0000256" key="1">
    <source>
        <dbReference type="SAM" id="Phobius"/>
    </source>
</evidence>
<organism evidence="2 3">
    <name type="scientific">Sagittula marina</name>
    <dbReference type="NCBI Taxonomy" id="943940"/>
    <lineage>
        <taxon>Bacteria</taxon>
        <taxon>Pseudomonadati</taxon>
        <taxon>Pseudomonadota</taxon>
        <taxon>Alphaproteobacteria</taxon>
        <taxon>Rhodobacterales</taxon>
        <taxon>Roseobacteraceae</taxon>
        <taxon>Sagittula</taxon>
    </lineage>
</organism>
<feature type="transmembrane region" description="Helical" evidence="1">
    <location>
        <begin position="164"/>
        <end position="181"/>
    </location>
</feature>
<reference evidence="2 3" key="1">
    <citation type="submission" date="2020-08" db="EMBL/GenBank/DDBJ databases">
        <title>Genomic Encyclopedia of Type Strains, Phase IV (KMG-IV): sequencing the most valuable type-strain genomes for metagenomic binning, comparative biology and taxonomic classification.</title>
        <authorList>
            <person name="Goeker M."/>
        </authorList>
    </citation>
    <scope>NUCLEOTIDE SEQUENCE [LARGE SCALE GENOMIC DNA]</scope>
    <source>
        <strain evidence="2 3">DSM 102235</strain>
    </source>
</reference>
<dbReference type="Proteomes" id="UP000541426">
    <property type="component" value="Unassembled WGS sequence"/>
</dbReference>
<dbReference type="EMBL" id="JACIEJ010000007">
    <property type="protein sequence ID" value="MBB3986657.1"/>
    <property type="molecule type" value="Genomic_DNA"/>
</dbReference>
<feature type="transmembrane region" description="Helical" evidence="1">
    <location>
        <begin position="210"/>
        <end position="228"/>
    </location>
</feature>
<keyword evidence="3" id="KW-1185">Reference proteome</keyword>
<feature type="transmembrane region" description="Helical" evidence="1">
    <location>
        <begin position="81"/>
        <end position="98"/>
    </location>
</feature>
<gene>
    <name evidence="2" type="ORF">GGQ68_003000</name>
</gene>
<evidence type="ECO:0000313" key="2">
    <source>
        <dbReference type="EMBL" id="MBB3986657.1"/>
    </source>
</evidence>
<feature type="transmembrane region" description="Helical" evidence="1">
    <location>
        <begin position="47"/>
        <end position="69"/>
    </location>
</feature>
<proteinExistence type="predicted"/>
<name>A0A7W6GTB7_9RHOB</name>
<keyword evidence="1" id="KW-1133">Transmembrane helix</keyword>
<dbReference type="PANTHER" id="PTHR33802">
    <property type="entry name" value="SI:CH211-161H7.5-RELATED"/>
    <property type="match status" value="1"/>
</dbReference>
<protein>
    <submittedName>
        <fullName evidence="2">Uncharacterized protein</fullName>
    </submittedName>
</protein>
<dbReference type="AlphaFoldDB" id="A0A7W6GTB7"/>